<gene>
    <name evidence="1" type="ORF">GSB_154351</name>
</gene>
<organism evidence="1 2">
    <name type="scientific">Giardia intestinalis</name>
    <name type="common">Giardia lamblia</name>
    <dbReference type="NCBI Taxonomy" id="5741"/>
    <lineage>
        <taxon>Eukaryota</taxon>
        <taxon>Metamonada</taxon>
        <taxon>Diplomonadida</taxon>
        <taxon>Hexamitidae</taxon>
        <taxon>Giardiinae</taxon>
        <taxon>Giardia</taxon>
    </lineage>
</organism>
<evidence type="ECO:0000313" key="2">
    <source>
        <dbReference type="Proteomes" id="UP000018040"/>
    </source>
</evidence>
<dbReference type="Proteomes" id="UP000018040">
    <property type="component" value="Unassembled WGS sequence"/>
</dbReference>
<keyword evidence="1" id="KW-0687">Ribonucleoprotein</keyword>
<name>V6TMQ3_GIAIN</name>
<reference evidence="1 2" key="2">
    <citation type="journal article" date="2013" name="Genome Biol. Evol.">
        <title>Genome sequencing of Giardia lamblia genotypes A2 and B isolates (DH and GS) and comparative analysis with the genomes of genotypes A1 and E (WB and Pig).</title>
        <authorList>
            <person name="Adam R.D."/>
            <person name="Dahlstrom E.W."/>
            <person name="Martens C.A."/>
            <person name="Bruno D.P."/>
            <person name="Barbian K.D."/>
            <person name="Ricklefs S.M."/>
            <person name="Hernandez M.M."/>
            <person name="Narla N.P."/>
            <person name="Patel R.B."/>
            <person name="Porcella S.F."/>
            <person name="Nash T.E."/>
        </authorList>
    </citation>
    <scope>NUCLEOTIDE SEQUENCE [LARGE SCALE GENOMIC DNA]</scope>
    <source>
        <strain evidence="1 2">GS</strain>
    </source>
</reference>
<protein>
    <submittedName>
        <fullName evidence="1">SSU ribosomal protein S27AE / Ubiquitin</fullName>
    </submittedName>
</protein>
<dbReference type="GO" id="GO:0005840">
    <property type="term" value="C:ribosome"/>
    <property type="evidence" value="ECO:0007669"/>
    <property type="project" value="UniProtKB-KW"/>
</dbReference>
<comment type="caution">
    <text evidence="1">The sequence shown here is derived from an EMBL/GenBank/DDBJ whole genome shotgun (WGS) entry which is preliminary data.</text>
</comment>
<accession>V6TMQ3</accession>
<dbReference type="EMBL" id="AHHH01000406">
    <property type="protein sequence ID" value="ESU39929.1"/>
    <property type="molecule type" value="Genomic_DNA"/>
</dbReference>
<evidence type="ECO:0000313" key="1">
    <source>
        <dbReference type="EMBL" id="ESU39929.1"/>
    </source>
</evidence>
<reference evidence="2" key="1">
    <citation type="submission" date="2012-02" db="EMBL/GenBank/DDBJ databases">
        <title>Genome sequencing of Giardia lamblia Genotypes A2 and B isolates (DH and GS) and comparative analysis with the genomes of Genotypes A1 and E (WB and Pig).</title>
        <authorList>
            <person name="Adam R."/>
            <person name="Dahlstrom E."/>
            <person name="Martens C."/>
            <person name="Bruno D."/>
            <person name="Barbian K."/>
            <person name="Porcella S.F."/>
            <person name="Nash T."/>
        </authorList>
    </citation>
    <scope>NUCLEOTIDE SEQUENCE</scope>
    <source>
        <strain evidence="2">GS</strain>
    </source>
</reference>
<keyword evidence="1" id="KW-0689">Ribosomal protein</keyword>
<feature type="non-terminal residue" evidence="1">
    <location>
        <position position="1"/>
    </location>
</feature>
<sequence>VDLRGHVEVNACKARPLERALQTRVYGACLCTKTKK</sequence>
<proteinExistence type="predicted"/>
<dbReference type="AlphaFoldDB" id="V6TMQ3"/>